<keyword evidence="5" id="KW-0520">NAD</keyword>
<dbReference type="PANTHER" id="PTHR43880:SF12">
    <property type="entry name" value="ALCOHOL DEHYDROGENASE CLASS-3"/>
    <property type="match status" value="1"/>
</dbReference>
<evidence type="ECO:0000256" key="1">
    <source>
        <dbReference type="ARBA" id="ARBA00008072"/>
    </source>
</evidence>
<dbReference type="RefSeq" id="WP_263252523.1">
    <property type="nucleotide sequence ID" value="NZ_CP102826.1"/>
</dbReference>
<evidence type="ECO:0000313" key="8">
    <source>
        <dbReference type="EMBL" id="MFD0919599.1"/>
    </source>
</evidence>
<name>A0ABW3FM55_9PSEU</name>
<keyword evidence="2 6" id="KW-0479">Metal-binding</keyword>
<dbReference type="InterPro" id="IPR036291">
    <property type="entry name" value="NAD(P)-bd_dom_sf"/>
</dbReference>
<comment type="similarity">
    <text evidence="1 6">Belongs to the zinc-containing alcohol dehydrogenase family.</text>
</comment>
<evidence type="ECO:0000313" key="9">
    <source>
        <dbReference type="Proteomes" id="UP001597018"/>
    </source>
</evidence>
<protein>
    <submittedName>
        <fullName evidence="8">NAD(P)-dependent alcohol dehydrogenase</fullName>
    </submittedName>
</protein>
<evidence type="ECO:0000256" key="6">
    <source>
        <dbReference type="RuleBase" id="RU361277"/>
    </source>
</evidence>
<sequence>MLRETGNPLVLEDVEIEQPRAGEVLVRMVGVGVCHTDLGVIATAAPEQLPVVLGHEGSGVVEAVGEGVTSVAPGDHVVLSYNSCHDCDHCASGINVHCRNFVPLNLVGARLDGSSPLSRGDEKVFGHFFGQSSFARHAIASENNTVKVNPDLPLELLGPLGCGVQTGAGAVLNSLNPEEGSSIAVFAAGSVGLSAIMAAVVAGCSTIIAVDPKESRRELATRFGATHTVDPQAVDPVEAIREITGGTGARYSVDCIGLPQVVRQALECLQSYGVCATVGFQGMNNEVTIDQGHLLFGRSLVGVIEGDAVPGDFIPHMIELYLQGRFPFDKLISTFTFEQINEAIDAAHHGEVAKAVLTFES</sequence>
<keyword evidence="9" id="KW-1185">Reference proteome</keyword>
<dbReference type="Gene3D" id="3.40.50.720">
    <property type="entry name" value="NAD(P)-binding Rossmann-like Domain"/>
    <property type="match status" value="1"/>
</dbReference>
<dbReference type="InterPro" id="IPR020843">
    <property type="entry name" value="ER"/>
</dbReference>
<evidence type="ECO:0000256" key="4">
    <source>
        <dbReference type="ARBA" id="ARBA00023002"/>
    </source>
</evidence>
<comment type="caution">
    <text evidence="8">The sequence shown here is derived from an EMBL/GenBank/DDBJ whole genome shotgun (WGS) entry which is preliminary data.</text>
</comment>
<dbReference type="InterPro" id="IPR013149">
    <property type="entry name" value="ADH-like_C"/>
</dbReference>
<dbReference type="InterPro" id="IPR013154">
    <property type="entry name" value="ADH-like_N"/>
</dbReference>
<dbReference type="PROSITE" id="PS00059">
    <property type="entry name" value="ADH_ZINC"/>
    <property type="match status" value="1"/>
</dbReference>
<dbReference type="PANTHER" id="PTHR43880">
    <property type="entry name" value="ALCOHOL DEHYDROGENASE"/>
    <property type="match status" value="1"/>
</dbReference>
<keyword evidence="4" id="KW-0560">Oxidoreductase</keyword>
<dbReference type="Pfam" id="PF00107">
    <property type="entry name" value="ADH_zinc_N"/>
    <property type="match status" value="1"/>
</dbReference>
<dbReference type="SUPFAM" id="SSF51735">
    <property type="entry name" value="NAD(P)-binding Rossmann-fold domains"/>
    <property type="match status" value="1"/>
</dbReference>
<dbReference type="Gene3D" id="3.90.180.10">
    <property type="entry name" value="Medium-chain alcohol dehydrogenases, catalytic domain"/>
    <property type="match status" value="1"/>
</dbReference>
<reference evidence="9" key="1">
    <citation type="journal article" date="2019" name="Int. J. Syst. Evol. Microbiol.">
        <title>The Global Catalogue of Microorganisms (GCM) 10K type strain sequencing project: providing services to taxonomists for standard genome sequencing and annotation.</title>
        <authorList>
            <consortium name="The Broad Institute Genomics Platform"/>
            <consortium name="The Broad Institute Genome Sequencing Center for Infectious Disease"/>
            <person name="Wu L."/>
            <person name="Ma J."/>
        </authorList>
    </citation>
    <scope>NUCLEOTIDE SEQUENCE [LARGE SCALE GENOMIC DNA]</scope>
    <source>
        <strain evidence="9">CCUG 56401</strain>
    </source>
</reference>
<dbReference type="SMART" id="SM00829">
    <property type="entry name" value="PKS_ER"/>
    <property type="match status" value="1"/>
</dbReference>
<proteinExistence type="inferred from homology"/>
<organism evidence="8 9">
    <name type="scientific">Saccharopolyspora rosea</name>
    <dbReference type="NCBI Taxonomy" id="524884"/>
    <lineage>
        <taxon>Bacteria</taxon>
        <taxon>Bacillati</taxon>
        <taxon>Actinomycetota</taxon>
        <taxon>Actinomycetes</taxon>
        <taxon>Pseudonocardiales</taxon>
        <taxon>Pseudonocardiaceae</taxon>
        <taxon>Saccharopolyspora</taxon>
    </lineage>
</organism>
<comment type="cofactor">
    <cofactor evidence="6">
        <name>Zn(2+)</name>
        <dbReference type="ChEBI" id="CHEBI:29105"/>
    </cofactor>
</comment>
<dbReference type="CDD" id="cd08278">
    <property type="entry name" value="benzyl_alcohol_DH"/>
    <property type="match status" value="1"/>
</dbReference>
<gene>
    <name evidence="8" type="ORF">ACFQ16_07575</name>
</gene>
<evidence type="ECO:0000256" key="2">
    <source>
        <dbReference type="ARBA" id="ARBA00022723"/>
    </source>
</evidence>
<feature type="domain" description="Enoyl reductase (ER)" evidence="7">
    <location>
        <begin position="6"/>
        <end position="357"/>
    </location>
</feature>
<dbReference type="Pfam" id="PF08240">
    <property type="entry name" value="ADH_N"/>
    <property type="match status" value="1"/>
</dbReference>
<evidence type="ECO:0000259" key="7">
    <source>
        <dbReference type="SMART" id="SM00829"/>
    </source>
</evidence>
<accession>A0ABW3FM55</accession>
<dbReference type="EMBL" id="JBHTIW010000003">
    <property type="protein sequence ID" value="MFD0919599.1"/>
    <property type="molecule type" value="Genomic_DNA"/>
</dbReference>
<dbReference type="InterPro" id="IPR002328">
    <property type="entry name" value="ADH_Zn_CS"/>
</dbReference>
<evidence type="ECO:0000256" key="3">
    <source>
        <dbReference type="ARBA" id="ARBA00022833"/>
    </source>
</evidence>
<dbReference type="SUPFAM" id="SSF50129">
    <property type="entry name" value="GroES-like"/>
    <property type="match status" value="1"/>
</dbReference>
<dbReference type="InterPro" id="IPR011032">
    <property type="entry name" value="GroES-like_sf"/>
</dbReference>
<keyword evidence="3 6" id="KW-0862">Zinc</keyword>
<dbReference type="Proteomes" id="UP001597018">
    <property type="component" value="Unassembled WGS sequence"/>
</dbReference>
<evidence type="ECO:0000256" key="5">
    <source>
        <dbReference type="ARBA" id="ARBA00023027"/>
    </source>
</evidence>